<evidence type="ECO:0000256" key="1">
    <source>
        <dbReference type="ARBA" id="ARBA00022729"/>
    </source>
</evidence>
<dbReference type="AlphaFoldDB" id="A0A5N5Q956"/>
<organism evidence="4 5">
    <name type="scientific">Ceratobasidium theobromae</name>
    <dbReference type="NCBI Taxonomy" id="1582974"/>
    <lineage>
        <taxon>Eukaryota</taxon>
        <taxon>Fungi</taxon>
        <taxon>Dikarya</taxon>
        <taxon>Basidiomycota</taxon>
        <taxon>Agaricomycotina</taxon>
        <taxon>Agaricomycetes</taxon>
        <taxon>Cantharellales</taxon>
        <taxon>Ceratobasidiaceae</taxon>
        <taxon>Ceratobasidium</taxon>
    </lineage>
</organism>
<dbReference type="OrthoDB" id="406505at2759"/>
<feature type="chain" id="PRO_5024380698" description="RlpA-like protein double-psi beta-barrel domain-containing protein" evidence="2">
    <location>
        <begin position="24"/>
        <end position="147"/>
    </location>
</feature>
<dbReference type="PANTHER" id="PTHR31836">
    <property type="match status" value="1"/>
</dbReference>
<feature type="domain" description="RlpA-like protein double-psi beta-barrel" evidence="3">
    <location>
        <begin position="43"/>
        <end position="141"/>
    </location>
</feature>
<evidence type="ECO:0000313" key="4">
    <source>
        <dbReference type="EMBL" id="KAB5588255.1"/>
    </source>
</evidence>
<evidence type="ECO:0000256" key="2">
    <source>
        <dbReference type="SAM" id="SignalP"/>
    </source>
</evidence>
<proteinExistence type="predicted"/>
<evidence type="ECO:0000313" key="5">
    <source>
        <dbReference type="Proteomes" id="UP000383932"/>
    </source>
</evidence>
<keyword evidence="1 2" id="KW-0732">Signal</keyword>
<dbReference type="Gene3D" id="2.40.40.10">
    <property type="entry name" value="RlpA-like domain"/>
    <property type="match status" value="1"/>
</dbReference>
<dbReference type="SUPFAM" id="SSF50685">
    <property type="entry name" value="Barwin-like endoglucanases"/>
    <property type="match status" value="1"/>
</dbReference>
<dbReference type="EMBL" id="SSOP01000510">
    <property type="protein sequence ID" value="KAB5588255.1"/>
    <property type="molecule type" value="Genomic_DNA"/>
</dbReference>
<name>A0A5N5Q956_9AGAM</name>
<gene>
    <name evidence="4" type="ORF">CTheo_8304</name>
</gene>
<sequence length="147" mass="15351">MQLFSKLTVIAISALGLAPFGLAAPVEPTSSVNSTLEARGATHNGQATYYFPGGGFGACGQPINDWEMVAAISAGTYDELMVDGNPNHSRACGLTATVTANGRSVTVRVADRCGDCPYDNIDLTPTAFQQLSILDAGRIPATWTLNN</sequence>
<dbReference type="InterPro" id="IPR051477">
    <property type="entry name" value="Expansin_CellWall"/>
</dbReference>
<comment type="caution">
    <text evidence="4">The sequence shown here is derived from an EMBL/GenBank/DDBJ whole genome shotgun (WGS) entry which is preliminary data.</text>
</comment>
<dbReference type="CDD" id="cd22191">
    <property type="entry name" value="DPBB_RlpA_EXP_N-like"/>
    <property type="match status" value="1"/>
</dbReference>
<dbReference type="Pfam" id="PF03330">
    <property type="entry name" value="DPBB_1"/>
    <property type="match status" value="1"/>
</dbReference>
<accession>A0A5N5Q956</accession>
<feature type="signal peptide" evidence="2">
    <location>
        <begin position="1"/>
        <end position="23"/>
    </location>
</feature>
<protein>
    <recommendedName>
        <fullName evidence="3">RlpA-like protein double-psi beta-barrel domain-containing protein</fullName>
    </recommendedName>
</protein>
<dbReference type="InterPro" id="IPR009009">
    <property type="entry name" value="RlpA-like_DPBB"/>
</dbReference>
<evidence type="ECO:0000259" key="3">
    <source>
        <dbReference type="Pfam" id="PF03330"/>
    </source>
</evidence>
<dbReference type="InterPro" id="IPR036908">
    <property type="entry name" value="RlpA-like_sf"/>
</dbReference>
<keyword evidence="5" id="KW-1185">Reference proteome</keyword>
<dbReference type="Proteomes" id="UP000383932">
    <property type="component" value="Unassembled WGS sequence"/>
</dbReference>
<dbReference type="PANTHER" id="PTHR31836:SF28">
    <property type="entry name" value="SRCR DOMAIN-CONTAINING PROTEIN-RELATED"/>
    <property type="match status" value="1"/>
</dbReference>
<reference evidence="4 5" key="1">
    <citation type="journal article" date="2019" name="Fungal Biol. Biotechnol.">
        <title>Draft genome sequence of fastidious pathogen Ceratobasidium theobromae, which causes vascular-streak dieback in Theobroma cacao.</title>
        <authorList>
            <person name="Ali S.S."/>
            <person name="Asman A."/>
            <person name="Shao J."/>
            <person name="Firmansyah A.P."/>
            <person name="Susilo A.W."/>
            <person name="Rosmana A."/>
            <person name="McMahon P."/>
            <person name="Junaid M."/>
            <person name="Guest D."/>
            <person name="Kheng T.Y."/>
            <person name="Meinhardt L.W."/>
            <person name="Bailey B.A."/>
        </authorList>
    </citation>
    <scope>NUCLEOTIDE SEQUENCE [LARGE SCALE GENOMIC DNA]</scope>
    <source>
        <strain evidence="4 5">CT2</strain>
    </source>
</reference>